<sequence length="116" mass="13817">MQASYMDANGSTFSNESLHEEYHKSSLFRLFDQFEDLGTSLYHLAWPILVAGICSWPNIERMRLVRYLTKVMLEKTKFWYYSRIVAFHEELWESSQSDWTKLAADWERRGLQIIAV</sequence>
<dbReference type="Proteomes" id="UP000027920">
    <property type="component" value="Unassembled WGS sequence"/>
</dbReference>
<dbReference type="RefSeq" id="XP_013258725.1">
    <property type="nucleotide sequence ID" value="XM_013403271.1"/>
</dbReference>
<feature type="transmembrane region" description="Helical" evidence="1">
    <location>
        <begin position="40"/>
        <end position="59"/>
    </location>
</feature>
<dbReference type="GeneID" id="25282629"/>
<evidence type="ECO:0000313" key="2">
    <source>
        <dbReference type="EMBL" id="KEF56135.1"/>
    </source>
</evidence>
<accession>A0A072PKU2</accession>
<keyword evidence="1" id="KW-0472">Membrane</keyword>
<organism evidence="2 3">
    <name type="scientific">Exophiala aquamarina CBS 119918</name>
    <dbReference type="NCBI Taxonomy" id="1182545"/>
    <lineage>
        <taxon>Eukaryota</taxon>
        <taxon>Fungi</taxon>
        <taxon>Dikarya</taxon>
        <taxon>Ascomycota</taxon>
        <taxon>Pezizomycotina</taxon>
        <taxon>Eurotiomycetes</taxon>
        <taxon>Chaetothyriomycetidae</taxon>
        <taxon>Chaetothyriales</taxon>
        <taxon>Herpotrichiellaceae</taxon>
        <taxon>Exophiala</taxon>
    </lineage>
</organism>
<keyword evidence="1" id="KW-0812">Transmembrane</keyword>
<dbReference type="OrthoDB" id="3251668at2759"/>
<dbReference type="VEuPathDB" id="FungiDB:A1O9_07716"/>
<dbReference type="EMBL" id="AMGV01000006">
    <property type="protein sequence ID" value="KEF56135.1"/>
    <property type="molecule type" value="Genomic_DNA"/>
</dbReference>
<dbReference type="AlphaFoldDB" id="A0A072PKU2"/>
<dbReference type="Pfam" id="PF11951">
    <property type="entry name" value="Fungal_trans_2"/>
    <property type="match status" value="1"/>
</dbReference>
<protein>
    <submittedName>
        <fullName evidence="2">Uncharacterized protein</fullName>
    </submittedName>
</protein>
<dbReference type="HOGENOM" id="CLU_2096878_0_0_1"/>
<gene>
    <name evidence="2" type="ORF">A1O9_07716</name>
</gene>
<reference evidence="2 3" key="1">
    <citation type="submission" date="2013-03" db="EMBL/GenBank/DDBJ databases">
        <title>The Genome Sequence of Exophiala aquamarina CBS 119918.</title>
        <authorList>
            <consortium name="The Broad Institute Genomics Platform"/>
            <person name="Cuomo C."/>
            <person name="de Hoog S."/>
            <person name="Gorbushina A."/>
            <person name="Walker B."/>
            <person name="Young S.K."/>
            <person name="Zeng Q."/>
            <person name="Gargeya S."/>
            <person name="Fitzgerald M."/>
            <person name="Haas B."/>
            <person name="Abouelleil A."/>
            <person name="Allen A.W."/>
            <person name="Alvarado L."/>
            <person name="Arachchi H.M."/>
            <person name="Berlin A.M."/>
            <person name="Chapman S.B."/>
            <person name="Gainer-Dewar J."/>
            <person name="Goldberg J."/>
            <person name="Griggs A."/>
            <person name="Gujja S."/>
            <person name="Hansen M."/>
            <person name="Howarth C."/>
            <person name="Imamovic A."/>
            <person name="Ireland A."/>
            <person name="Larimer J."/>
            <person name="McCowan C."/>
            <person name="Murphy C."/>
            <person name="Pearson M."/>
            <person name="Poon T.W."/>
            <person name="Priest M."/>
            <person name="Roberts A."/>
            <person name="Saif S."/>
            <person name="Shea T."/>
            <person name="Sisk P."/>
            <person name="Sykes S."/>
            <person name="Wortman J."/>
            <person name="Nusbaum C."/>
            <person name="Birren B."/>
        </authorList>
    </citation>
    <scope>NUCLEOTIDE SEQUENCE [LARGE SCALE GENOMIC DNA]</scope>
    <source>
        <strain evidence="2 3">CBS 119918</strain>
    </source>
</reference>
<comment type="caution">
    <text evidence="2">The sequence shown here is derived from an EMBL/GenBank/DDBJ whole genome shotgun (WGS) entry which is preliminary data.</text>
</comment>
<evidence type="ECO:0000313" key="3">
    <source>
        <dbReference type="Proteomes" id="UP000027920"/>
    </source>
</evidence>
<evidence type="ECO:0000256" key="1">
    <source>
        <dbReference type="SAM" id="Phobius"/>
    </source>
</evidence>
<proteinExistence type="predicted"/>
<keyword evidence="1" id="KW-1133">Transmembrane helix</keyword>
<keyword evidence="3" id="KW-1185">Reference proteome</keyword>
<dbReference type="InterPro" id="IPR021858">
    <property type="entry name" value="Fun_TF"/>
</dbReference>
<dbReference type="STRING" id="1182545.A0A072PKU2"/>
<name>A0A072PKU2_9EURO</name>